<organism evidence="5 6">
    <name type="scientific">Bradyrhizobium sediminis</name>
    <dbReference type="NCBI Taxonomy" id="2840469"/>
    <lineage>
        <taxon>Bacteria</taxon>
        <taxon>Pseudomonadati</taxon>
        <taxon>Pseudomonadota</taxon>
        <taxon>Alphaproteobacteria</taxon>
        <taxon>Hyphomicrobiales</taxon>
        <taxon>Nitrobacteraceae</taxon>
        <taxon>Bradyrhizobium</taxon>
    </lineage>
</organism>
<evidence type="ECO:0000256" key="1">
    <source>
        <dbReference type="ARBA" id="ARBA00023015"/>
    </source>
</evidence>
<dbReference type="PROSITE" id="PS50043">
    <property type="entry name" value="HTH_LUXR_2"/>
    <property type="match status" value="1"/>
</dbReference>
<dbReference type="InterPro" id="IPR016032">
    <property type="entry name" value="Sig_transdc_resp-reg_C-effctor"/>
</dbReference>
<dbReference type="Proteomes" id="UP000680805">
    <property type="component" value="Chromosome"/>
</dbReference>
<dbReference type="AlphaFoldDB" id="A0A975NUH8"/>
<dbReference type="Pfam" id="PF00196">
    <property type="entry name" value="GerE"/>
    <property type="match status" value="1"/>
</dbReference>
<dbReference type="GO" id="GO:0003677">
    <property type="term" value="F:DNA binding"/>
    <property type="evidence" value="ECO:0007669"/>
    <property type="project" value="UniProtKB-KW"/>
</dbReference>
<dbReference type="CDD" id="cd06170">
    <property type="entry name" value="LuxR_C_like"/>
    <property type="match status" value="1"/>
</dbReference>
<feature type="domain" description="HTH luxR-type" evidence="4">
    <location>
        <begin position="156"/>
        <end position="223"/>
    </location>
</feature>
<dbReference type="InterPro" id="IPR036388">
    <property type="entry name" value="WH-like_DNA-bd_sf"/>
</dbReference>
<keyword evidence="1" id="KW-0805">Transcription regulation</keyword>
<keyword evidence="3" id="KW-0804">Transcription</keyword>
<dbReference type="Gene3D" id="1.10.10.10">
    <property type="entry name" value="Winged helix-like DNA-binding domain superfamily/Winged helix DNA-binding domain"/>
    <property type="match status" value="1"/>
</dbReference>
<dbReference type="GO" id="GO:0006355">
    <property type="term" value="P:regulation of DNA-templated transcription"/>
    <property type="evidence" value="ECO:0007669"/>
    <property type="project" value="InterPro"/>
</dbReference>
<dbReference type="PROSITE" id="PS00622">
    <property type="entry name" value="HTH_LUXR_1"/>
    <property type="match status" value="1"/>
</dbReference>
<dbReference type="RefSeq" id="WP_215615761.1">
    <property type="nucleotide sequence ID" value="NZ_CP076135.1"/>
</dbReference>
<dbReference type="InterPro" id="IPR000792">
    <property type="entry name" value="Tscrpt_reg_LuxR_C"/>
</dbReference>
<keyword evidence="2 5" id="KW-0238">DNA-binding</keyword>
<sequence length="223" mass="24606">MFALMGRADPAASQAIQFARGILDASATAFYEVDEGLNLNRFLLSGIPVDFHRQYVERMNQFDPLHPKRAASKPFALLSVATERCPTLESAAYRSFAGQCGIVDMVEFFFRRDDRIVAGMSVAWGPGCRIPDAAMNIAGKIHDYLEFNLVGRAASPAEEPARYGLTSRELDVVELLCCGRTNREISECLQIGLATVKTHLIHIFEKLGVETRSAAVALMSRPH</sequence>
<dbReference type="SMART" id="SM00421">
    <property type="entry name" value="HTH_LUXR"/>
    <property type="match status" value="1"/>
</dbReference>
<evidence type="ECO:0000313" key="6">
    <source>
        <dbReference type="Proteomes" id="UP000680805"/>
    </source>
</evidence>
<proteinExistence type="predicted"/>
<reference evidence="5" key="1">
    <citation type="submission" date="2021-06" db="EMBL/GenBank/DDBJ databases">
        <title>Bradyrhizobium sp. S2-11-2 Genome sequencing.</title>
        <authorList>
            <person name="Jin L."/>
        </authorList>
    </citation>
    <scope>NUCLEOTIDE SEQUENCE</scope>
    <source>
        <strain evidence="5">S2-11-2</strain>
    </source>
</reference>
<dbReference type="EMBL" id="CP076135">
    <property type="protein sequence ID" value="QWG20284.1"/>
    <property type="molecule type" value="Genomic_DNA"/>
</dbReference>
<evidence type="ECO:0000259" key="4">
    <source>
        <dbReference type="PROSITE" id="PS50043"/>
    </source>
</evidence>
<dbReference type="SUPFAM" id="SSF46894">
    <property type="entry name" value="C-terminal effector domain of the bipartite response regulators"/>
    <property type="match status" value="1"/>
</dbReference>
<evidence type="ECO:0000256" key="2">
    <source>
        <dbReference type="ARBA" id="ARBA00023125"/>
    </source>
</evidence>
<evidence type="ECO:0000313" key="5">
    <source>
        <dbReference type="EMBL" id="QWG20284.1"/>
    </source>
</evidence>
<gene>
    <name evidence="5" type="ORF">KMZ68_10840</name>
</gene>
<protein>
    <submittedName>
        <fullName evidence="5">DNA-binding response regulator</fullName>
    </submittedName>
</protein>
<name>A0A975NUH8_9BRAD</name>
<dbReference type="PRINTS" id="PR00038">
    <property type="entry name" value="HTHLUXR"/>
</dbReference>
<dbReference type="PANTHER" id="PTHR44688">
    <property type="entry name" value="DNA-BINDING TRANSCRIPTIONAL ACTIVATOR DEVR_DOSR"/>
    <property type="match status" value="1"/>
</dbReference>
<evidence type="ECO:0000256" key="3">
    <source>
        <dbReference type="ARBA" id="ARBA00023163"/>
    </source>
</evidence>
<dbReference type="PANTHER" id="PTHR44688:SF16">
    <property type="entry name" value="DNA-BINDING TRANSCRIPTIONAL ACTIVATOR DEVR_DOSR"/>
    <property type="match status" value="1"/>
</dbReference>
<dbReference type="KEGG" id="bsei:KMZ68_10840"/>
<accession>A0A975NUH8</accession>